<evidence type="ECO:0000313" key="11">
    <source>
        <dbReference type="EMBL" id="KAJ3659070.1"/>
    </source>
</evidence>
<comment type="function">
    <text evidence="10">Stabilizing subunit of the glycosylphosphatidylinositol-mannosyltransferase I complex which catalyzes the transfer of the first mannose, via an alpha-1,4 bond from a dolichol-phosphate-mannose (Dol-P-Man) to the glucosaminyl acyl phosphatidylinositol (GlcN-(acyl)PI) intermediate to generate alpha-D-Man-(1-&gt;4)-alpha-D-GlcN-(1-&gt;6)-(1-radyl,2-acyl-sn-glycero-3-phospho)-2-acyl-inositol and participates in the sixth step of the glycosylphosphatidylinositol-anchor biosynthesis. Probably acts by stabilizing the mannosyltransferase PIGM.</text>
</comment>
<comment type="similarity">
    <text evidence="3 10">Belongs to the PIGX family.</text>
</comment>
<evidence type="ECO:0000256" key="8">
    <source>
        <dbReference type="ARBA" id="ARBA00023136"/>
    </source>
</evidence>
<dbReference type="SMART" id="SM00780">
    <property type="entry name" value="PIG-X"/>
    <property type="match status" value="1"/>
</dbReference>
<organism evidence="11 12">
    <name type="scientific">Zophobas morio</name>
    <dbReference type="NCBI Taxonomy" id="2755281"/>
    <lineage>
        <taxon>Eukaryota</taxon>
        <taxon>Metazoa</taxon>
        <taxon>Ecdysozoa</taxon>
        <taxon>Arthropoda</taxon>
        <taxon>Hexapoda</taxon>
        <taxon>Insecta</taxon>
        <taxon>Pterygota</taxon>
        <taxon>Neoptera</taxon>
        <taxon>Endopterygota</taxon>
        <taxon>Coleoptera</taxon>
        <taxon>Polyphaga</taxon>
        <taxon>Cucujiformia</taxon>
        <taxon>Tenebrionidae</taxon>
        <taxon>Zophobas</taxon>
    </lineage>
</organism>
<keyword evidence="12" id="KW-1185">Reference proteome</keyword>
<dbReference type="PANTHER" id="PTHR28650:SF1">
    <property type="entry name" value="PHOSPHATIDYLINOSITOL-GLYCAN BIOSYNTHESIS CLASS X PROTEIN"/>
    <property type="match status" value="1"/>
</dbReference>
<keyword evidence="5 10" id="KW-0812">Transmembrane</keyword>
<dbReference type="EMBL" id="JALNTZ010000003">
    <property type="protein sequence ID" value="KAJ3659070.1"/>
    <property type="molecule type" value="Genomic_DNA"/>
</dbReference>
<keyword evidence="4 10" id="KW-0337">GPI-anchor biosynthesis</keyword>
<accession>A0AA38ILF5</accession>
<feature type="chain" id="PRO_5041490002" description="Phosphatidylinositol-glycan biosynthesis class X protein" evidence="10">
    <location>
        <begin position="22"/>
        <end position="225"/>
    </location>
</feature>
<keyword evidence="6 10" id="KW-0256">Endoplasmic reticulum</keyword>
<dbReference type="Pfam" id="PF08320">
    <property type="entry name" value="PIG-X"/>
    <property type="match status" value="1"/>
</dbReference>
<evidence type="ECO:0000256" key="2">
    <source>
        <dbReference type="ARBA" id="ARBA00004687"/>
    </source>
</evidence>
<evidence type="ECO:0000256" key="6">
    <source>
        <dbReference type="ARBA" id="ARBA00022824"/>
    </source>
</evidence>
<gene>
    <name evidence="11" type="ORF">Zmor_010778</name>
</gene>
<keyword evidence="10" id="KW-0732">Signal</keyword>
<evidence type="ECO:0000256" key="7">
    <source>
        <dbReference type="ARBA" id="ARBA00022989"/>
    </source>
</evidence>
<keyword evidence="7 10" id="KW-1133">Transmembrane helix</keyword>
<comment type="pathway">
    <text evidence="2 10">Glycolipid biosynthesis; glycosylphosphatidylinositol-anchor biosynthesis.</text>
</comment>
<dbReference type="PANTHER" id="PTHR28650">
    <property type="entry name" value="PHOSPHATIDYLINOSITOL-GLYCAN BIOSYNTHESIS CLASS X PROTEIN"/>
    <property type="match status" value="1"/>
</dbReference>
<feature type="signal peptide" evidence="10">
    <location>
        <begin position="1"/>
        <end position="21"/>
    </location>
</feature>
<evidence type="ECO:0000256" key="9">
    <source>
        <dbReference type="ARBA" id="ARBA00023180"/>
    </source>
</evidence>
<dbReference type="InterPro" id="IPR040039">
    <property type="entry name" value="PIGX"/>
</dbReference>
<evidence type="ECO:0000313" key="12">
    <source>
        <dbReference type="Proteomes" id="UP001168821"/>
    </source>
</evidence>
<dbReference type="GO" id="GO:0006506">
    <property type="term" value="P:GPI anchor biosynthetic process"/>
    <property type="evidence" value="ECO:0007669"/>
    <property type="project" value="UniProtKB-KW"/>
</dbReference>
<feature type="transmembrane region" description="Helical" evidence="10">
    <location>
        <begin position="198"/>
        <end position="220"/>
    </location>
</feature>
<comment type="subcellular location">
    <subcellularLocation>
        <location evidence="1 10">Endoplasmic reticulum membrane</location>
        <topology evidence="1 10">Single-pass membrane protein</topology>
    </subcellularLocation>
</comment>
<reference evidence="11" key="1">
    <citation type="journal article" date="2023" name="G3 (Bethesda)">
        <title>Whole genome assemblies of Zophobas morio and Tenebrio molitor.</title>
        <authorList>
            <person name="Kaur S."/>
            <person name="Stinson S.A."/>
            <person name="diCenzo G.C."/>
        </authorList>
    </citation>
    <scope>NUCLEOTIDE SEQUENCE</scope>
    <source>
        <strain evidence="11">QUZm001</strain>
    </source>
</reference>
<sequence>MQIQTVTTLIWFCVTVQYSWASICKNLNVSLTQKIDGEGFHREINWLLERNKTTFPCKLIIKLDLSPEIFINPDQIADLNRLGDLSIFIDGDVDVEVPAHLAEKYSVYVFVSQIEEKVSFNVPFHLRYQRAQISGGFGKVLLNKPSILAKCPQKCSKTEVAAPCDIANKNQCVWNNVSYQALFDEVELLVPVGDLDDYPLVSVVTLLLGCAGCIYTLSVLSTTPL</sequence>
<dbReference type="AlphaFoldDB" id="A0AA38ILF5"/>
<evidence type="ECO:0000256" key="4">
    <source>
        <dbReference type="ARBA" id="ARBA00022502"/>
    </source>
</evidence>
<dbReference type="GO" id="GO:0005789">
    <property type="term" value="C:endoplasmic reticulum membrane"/>
    <property type="evidence" value="ECO:0007669"/>
    <property type="project" value="UniProtKB-SubCell"/>
</dbReference>
<evidence type="ECO:0000256" key="1">
    <source>
        <dbReference type="ARBA" id="ARBA00004389"/>
    </source>
</evidence>
<keyword evidence="8 10" id="KW-0472">Membrane</keyword>
<evidence type="ECO:0000256" key="3">
    <source>
        <dbReference type="ARBA" id="ARBA00010345"/>
    </source>
</evidence>
<proteinExistence type="inferred from homology"/>
<dbReference type="InterPro" id="IPR013233">
    <property type="entry name" value="PIG-X/PBN1"/>
</dbReference>
<dbReference type="Proteomes" id="UP001168821">
    <property type="component" value="Unassembled WGS sequence"/>
</dbReference>
<protein>
    <recommendedName>
        <fullName evidence="10">Phosphatidylinositol-glycan biosynthesis class X protein</fullName>
    </recommendedName>
</protein>
<comment type="caution">
    <text evidence="11">The sequence shown here is derived from an EMBL/GenBank/DDBJ whole genome shotgun (WGS) entry which is preliminary data.</text>
</comment>
<keyword evidence="9" id="KW-0325">Glycoprotein</keyword>
<evidence type="ECO:0000256" key="5">
    <source>
        <dbReference type="ARBA" id="ARBA00022692"/>
    </source>
</evidence>
<evidence type="ECO:0000256" key="10">
    <source>
        <dbReference type="RuleBase" id="RU366056"/>
    </source>
</evidence>
<name>A0AA38ILF5_9CUCU</name>